<feature type="compositionally biased region" description="Basic and acidic residues" evidence="1">
    <location>
        <begin position="129"/>
        <end position="139"/>
    </location>
</feature>
<feature type="region of interest" description="Disordered" evidence="1">
    <location>
        <begin position="19"/>
        <end position="80"/>
    </location>
</feature>
<feature type="region of interest" description="Disordered" evidence="1">
    <location>
        <begin position="115"/>
        <end position="139"/>
    </location>
</feature>
<evidence type="ECO:0000313" key="2">
    <source>
        <dbReference type="EMBL" id="KAF9995052.1"/>
    </source>
</evidence>
<accession>A0A9P6MES8</accession>
<evidence type="ECO:0000256" key="1">
    <source>
        <dbReference type="SAM" id="MobiDB-lite"/>
    </source>
</evidence>
<sequence>MIKLEFPFMTYERKRDWEAAEWEPPNEDAQQELAPEQVPELPHEQEPELPHEQEPELPHEQAPEIPHEQAPGIAPEEEEELVRKFDRLSEYLELFKGTFPAATCFQCLNRHRSPLSGIPESVPGNNAMLDKEEPKLGNK</sequence>
<keyword evidence="3" id="KW-1185">Reference proteome</keyword>
<dbReference type="Proteomes" id="UP000749646">
    <property type="component" value="Unassembled WGS sequence"/>
</dbReference>
<feature type="non-terminal residue" evidence="2">
    <location>
        <position position="139"/>
    </location>
</feature>
<gene>
    <name evidence="2" type="ORF">BGZ65_009313</name>
</gene>
<proteinExistence type="predicted"/>
<evidence type="ECO:0000313" key="3">
    <source>
        <dbReference type="Proteomes" id="UP000749646"/>
    </source>
</evidence>
<comment type="caution">
    <text evidence="2">The sequence shown here is derived from an EMBL/GenBank/DDBJ whole genome shotgun (WGS) entry which is preliminary data.</text>
</comment>
<dbReference type="AlphaFoldDB" id="A0A9P6MES8"/>
<feature type="compositionally biased region" description="Basic and acidic residues" evidence="1">
    <location>
        <begin position="41"/>
        <end position="67"/>
    </location>
</feature>
<name>A0A9P6MES8_9FUNG</name>
<dbReference type="EMBL" id="JAAAHW010001434">
    <property type="protein sequence ID" value="KAF9995052.1"/>
    <property type="molecule type" value="Genomic_DNA"/>
</dbReference>
<organism evidence="2 3">
    <name type="scientific">Modicella reniformis</name>
    <dbReference type="NCBI Taxonomy" id="1440133"/>
    <lineage>
        <taxon>Eukaryota</taxon>
        <taxon>Fungi</taxon>
        <taxon>Fungi incertae sedis</taxon>
        <taxon>Mucoromycota</taxon>
        <taxon>Mortierellomycotina</taxon>
        <taxon>Mortierellomycetes</taxon>
        <taxon>Mortierellales</taxon>
        <taxon>Mortierellaceae</taxon>
        <taxon>Modicella</taxon>
    </lineage>
</organism>
<reference evidence="2" key="1">
    <citation type="journal article" date="2020" name="Fungal Divers.">
        <title>Resolving the Mortierellaceae phylogeny through synthesis of multi-gene phylogenetics and phylogenomics.</title>
        <authorList>
            <person name="Vandepol N."/>
            <person name="Liber J."/>
            <person name="Desiro A."/>
            <person name="Na H."/>
            <person name="Kennedy M."/>
            <person name="Barry K."/>
            <person name="Grigoriev I.V."/>
            <person name="Miller A.N."/>
            <person name="O'Donnell K."/>
            <person name="Stajich J.E."/>
            <person name="Bonito G."/>
        </authorList>
    </citation>
    <scope>NUCLEOTIDE SEQUENCE</scope>
    <source>
        <strain evidence="2">MES-2147</strain>
    </source>
</reference>
<protein>
    <submittedName>
        <fullName evidence="2">Uncharacterized protein</fullName>
    </submittedName>
</protein>
<feature type="compositionally biased region" description="Acidic residues" evidence="1">
    <location>
        <begin position="19"/>
        <end position="30"/>
    </location>
</feature>